<feature type="region of interest" description="Disordered" evidence="1">
    <location>
        <begin position="55"/>
        <end position="128"/>
    </location>
</feature>
<evidence type="ECO:0000256" key="1">
    <source>
        <dbReference type="SAM" id="MobiDB-lite"/>
    </source>
</evidence>
<dbReference type="Proteomes" id="UP000000763">
    <property type="component" value="Chromosome 5"/>
</dbReference>
<evidence type="ECO:0000313" key="3">
    <source>
        <dbReference type="Proteomes" id="UP000000763"/>
    </source>
</evidence>
<accession>A0A0P0WJZ8</accession>
<protein>
    <submittedName>
        <fullName evidence="2">Uncharacterized protein</fullName>
    </submittedName>
</protein>
<reference evidence="3" key="1">
    <citation type="journal article" date="2005" name="Nature">
        <title>The map-based sequence of the rice genome.</title>
        <authorList>
            <consortium name="International rice genome sequencing project (IRGSP)"/>
            <person name="Matsumoto T."/>
            <person name="Wu J."/>
            <person name="Kanamori H."/>
            <person name="Katayose Y."/>
            <person name="Fujisawa M."/>
            <person name="Namiki N."/>
            <person name="Mizuno H."/>
            <person name="Yamamoto K."/>
            <person name="Antonio B.A."/>
            <person name="Baba T."/>
            <person name="Sakata K."/>
            <person name="Nagamura Y."/>
            <person name="Aoki H."/>
            <person name="Arikawa K."/>
            <person name="Arita K."/>
            <person name="Bito T."/>
            <person name="Chiden Y."/>
            <person name="Fujitsuka N."/>
            <person name="Fukunaka R."/>
            <person name="Hamada M."/>
            <person name="Harada C."/>
            <person name="Hayashi A."/>
            <person name="Hijishita S."/>
            <person name="Honda M."/>
            <person name="Hosokawa S."/>
            <person name="Ichikawa Y."/>
            <person name="Idonuma A."/>
            <person name="Iijima M."/>
            <person name="Ikeda M."/>
            <person name="Ikeno M."/>
            <person name="Ito K."/>
            <person name="Ito S."/>
            <person name="Ito T."/>
            <person name="Ito Y."/>
            <person name="Ito Y."/>
            <person name="Iwabuchi A."/>
            <person name="Kamiya K."/>
            <person name="Karasawa W."/>
            <person name="Kurita K."/>
            <person name="Katagiri S."/>
            <person name="Kikuta A."/>
            <person name="Kobayashi H."/>
            <person name="Kobayashi N."/>
            <person name="Machita K."/>
            <person name="Maehara T."/>
            <person name="Masukawa M."/>
            <person name="Mizubayashi T."/>
            <person name="Mukai Y."/>
            <person name="Nagasaki H."/>
            <person name="Nagata Y."/>
            <person name="Naito S."/>
            <person name="Nakashima M."/>
            <person name="Nakama Y."/>
            <person name="Nakamichi Y."/>
            <person name="Nakamura M."/>
            <person name="Meguro A."/>
            <person name="Negishi M."/>
            <person name="Ohta I."/>
            <person name="Ohta T."/>
            <person name="Okamoto M."/>
            <person name="Ono N."/>
            <person name="Saji S."/>
            <person name="Sakaguchi M."/>
            <person name="Sakai K."/>
            <person name="Shibata M."/>
            <person name="Shimokawa T."/>
            <person name="Song J."/>
            <person name="Takazaki Y."/>
            <person name="Terasawa K."/>
            <person name="Tsugane M."/>
            <person name="Tsuji K."/>
            <person name="Ueda S."/>
            <person name="Waki K."/>
            <person name="Yamagata H."/>
            <person name="Yamamoto M."/>
            <person name="Yamamoto S."/>
            <person name="Yamane H."/>
            <person name="Yoshiki S."/>
            <person name="Yoshihara R."/>
            <person name="Yukawa K."/>
            <person name="Zhong H."/>
            <person name="Yano M."/>
            <person name="Yuan Q."/>
            <person name="Ouyang S."/>
            <person name="Liu J."/>
            <person name="Jones K.M."/>
            <person name="Gansberger K."/>
            <person name="Moffat K."/>
            <person name="Hill J."/>
            <person name="Bera J."/>
            <person name="Fadrosh D."/>
            <person name="Jin S."/>
            <person name="Johri S."/>
            <person name="Kim M."/>
            <person name="Overton L."/>
            <person name="Reardon M."/>
            <person name="Tsitrin T."/>
            <person name="Vuong H."/>
            <person name="Weaver B."/>
            <person name="Ciecko A."/>
            <person name="Tallon L."/>
            <person name="Jackson J."/>
            <person name="Pai G."/>
            <person name="Aken S.V."/>
            <person name="Utterback T."/>
            <person name="Reidmuller S."/>
            <person name="Feldblyum T."/>
            <person name="Hsiao J."/>
            <person name="Zismann V."/>
            <person name="Iobst S."/>
            <person name="de Vazeille A.R."/>
            <person name="Buell C.R."/>
            <person name="Ying K."/>
            <person name="Li Y."/>
            <person name="Lu T."/>
            <person name="Huang Y."/>
            <person name="Zhao Q."/>
            <person name="Feng Q."/>
            <person name="Zhang L."/>
            <person name="Zhu J."/>
            <person name="Weng Q."/>
            <person name="Mu J."/>
            <person name="Lu Y."/>
            <person name="Fan D."/>
            <person name="Liu Y."/>
            <person name="Guan J."/>
            <person name="Zhang Y."/>
            <person name="Yu S."/>
            <person name="Liu X."/>
            <person name="Zhang Y."/>
            <person name="Hong G."/>
            <person name="Han B."/>
            <person name="Choisne N."/>
            <person name="Demange N."/>
            <person name="Orjeda G."/>
            <person name="Samain S."/>
            <person name="Cattolico L."/>
            <person name="Pelletier E."/>
            <person name="Couloux A."/>
            <person name="Segurens B."/>
            <person name="Wincker P."/>
            <person name="D'Hont A."/>
            <person name="Scarpelli C."/>
            <person name="Weissenbach J."/>
            <person name="Salanoubat M."/>
            <person name="Quetier F."/>
            <person name="Yu Y."/>
            <person name="Kim H.R."/>
            <person name="Rambo T."/>
            <person name="Currie J."/>
            <person name="Collura K."/>
            <person name="Luo M."/>
            <person name="Yang T."/>
            <person name="Ammiraju J.S.S."/>
            <person name="Engler F."/>
            <person name="Soderlund C."/>
            <person name="Wing R.A."/>
            <person name="Palmer L.E."/>
            <person name="de la Bastide M."/>
            <person name="Spiegel L."/>
            <person name="Nascimento L."/>
            <person name="Zutavern T."/>
            <person name="O'Shaughnessy A."/>
            <person name="Dike S."/>
            <person name="Dedhia N."/>
            <person name="Preston R."/>
            <person name="Balija V."/>
            <person name="McCombie W.R."/>
            <person name="Chow T."/>
            <person name="Chen H."/>
            <person name="Chung M."/>
            <person name="Chen C."/>
            <person name="Shaw J."/>
            <person name="Wu H."/>
            <person name="Hsiao K."/>
            <person name="Chao Y."/>
            <person name="Chu M."/>
            <person name="Cheng C."/>
            <person name="Hour A."/>
            <person name="Lee P."/>
            <person name="Lin S."/>
            <person name="Lin Y."/>
            <person name="Liou J."/>
            <person name="Liu S."/>
            <person name="Hsing Y."/>
            <person name="Raghuvanshi S."/>
            <person name="Mohanty A."/>
            <person name="Bharti A.K."/>
            <person name="Gaur A."/>
            <person name="Gupta V."/>
            <person name="Kumar D."/>
            <person name="Ravi V."/>
            <person name="Vij S."/>
            <person name="Kapur A."/>
            <person name="Khurana P."/>
            <person name="Khurana P."/>
            <person name="Khurana J.P."/>
            <person name="Tyagi A.K."/>
            <person name="Gaikwad K."/>
            <person name="Singh A."/>
            <person name="Dalal V."/>
            <person name="Srivastava S."/>
            <person name="Dixit A."/>
            <person name="Pal A.K."/>
            <person name="Ghazi I.A."/>
            <person name="Yadav M."/>
            <person name="Pandit A."/>
            <person name="Bhargava A."/>
            <person name="Sureshbabu K."/>
            <person name="Batra K."/>
            <person name="Sharma T.R."/>
            <person name="Mohapatra T."/>
            <person name="Singh N.K."/>
            <person name="Messing J."/>
            <person name="Nelson A.B."/>
            <person name="Fuks G."/>
            <person name="Kavchok S."/>
            <person name="Keizer G."/>
            <person name="Linton E."/>
            <person name="Llaca V."/>
            <person name="Song R."/>
            <person name="Tanyolac B."/>
            <person name="Young S."/>
            <person name="Ho-Il K."/>
            <person name="Hahn J.H."/>
            <person name="Sangsakoo G."/>
            <person name="Vanavichit A."/>
            <person name="de Mattos Luiz.A.T."/>
            <person name="Zimmer P.D."/>
            <person name="Malone G."/>
            <person name="Dellagostin O."/>
            <person name="de Oliveira A.C."/>
            <person name="Bevan M."/>
            <person name="Bancroft I."/>
            <person name="Minx P."/>
            <person name="Cordum H."/>
            <person name="Wilson R."/>
            <person name="Cheng Z."/>
            <person name="Jin W."/>
            <person name="Jiang J."/>
            <person name="Leong S.A."/>
            <person name="Iwama H."/>
            <person name="Gojobori T."/>
            <person name="Itoh T."/>
            <person name="Niimura Y."/>
            <person name="Fujii Y."/>
            <person name="Habara T."/>
            <person name="Sakai H."/>
            <person name="Sato Y."/>
            <person name="Wilson G."/>
            <person name="Kumar K."/>
            <person name="McCouch S."/>
            <person name="Juretic N."/>
            <person name="Hoen D."/>
            <person name="Wright S."/>
            <person name="Bruskiewich R."/>
            <person name="Bureau T."/>
            <person name="Miyao A."/>
            <person name="Hirochika H."/>
            <person name="Nishikawa T."/>
            <person name="Kadowaki K."/>
            <person name="Sugiura M."/>
            <person name="Burr B."/>
            <person name="Sasaki T."/>
        </authorList>
    </citation>
    <scope>NUCLEOTIDE SEQUENCE [LARGE SCALE GENOMIC DNA]</scope>
    <source>
        <strain evidence="3">cv. Nipponbare</strain>
    </source>
</reference>
<sequence length="128" mass="14031">MSGRRTRFAVGELPPPPPAAFWKVEKTRARGRKRRELLLHGAHGADELAVHAVAEPRGQVEREQCGVQAARRAERRQEGGVGGVAQRPSEARKGGGSGARRGSCSRSRRRRRKADRLGRAPLPYLPPS</sequence>
<organism evidence="2 3">
    <name type="scientific">Oryza sativa subsp. japonica</name>
    <name type="common">Rice</name>
    <dbReference type="NCBI Taxonomy" id="39947"/>
    <lineage>
        <taxon>Eukaryota</taxon>
        <taxon>Viridiplantae</taxon>
        <taxon>Streptophyta</taxon>
        <taxon>Embryophyta</taxon>
        <taxon>Tracheophyta</taxon>
        <taxon>Spermatophyta</taxon>
        <taxon>Magnoliopsida</taxon>
        <taxon>Liliopsida</taxon>
        <taxon>Poales</taxon>
        <taxon>Poaceae</taxon>
        <taxon>BOP clade</taxon>
        <taxon>Oryzoideae</taxon>
        <taxon>Oryzeae</taxon>
        <taxon>Oryzinae</taxon>
        <taxon>Oryza</taxon>
        <taxon>Oryza sativa</taxon>
    </lineage>
</organism>
<proteinExistence type="predicted"/>
<gene>
    <name evidence="2" type="ORF">OSJNBa0002L02.16</name>
</gene>
<dbReference type="Gramene" id="Os05t0261700-01">
    <property type="protein sequence ID" value="Os05t0261700-01"/>
    <property type="gene ID" value="Os05g0261700"/>
</dbReference>
<dbReference type="EMBL" id="AC145272">
    <property type="protein sequence ID" value="AAV31281.1"/>
    <property type="molecule type" value="Genomic_DNA"/>
</dbReference>
<name>A0A0P0WJZ8_ORYSJ</name>
<dbReference type="AlphaFoldDB" id="A0A0P0WJZ8"/>
<evidence type="ECO:0000313" key="2">
    <source>
        <dbReference type="EMBL" id="AAV31281.1"/>
    </source>
</evidence>
<reference evidence="3" key="2">
    <citation type="journal article" date="2008" name="Nucleic Acids Res.">
        <title>The rice annotation project database (RAP-DB): 2008 update.</title>
        <authorList>
            <consortium name="The rice annotation project (RAP)"/>
        </authorList>
    </citation>
    <scope>GENOME REANNOTATION</scope>
    <source>
        <strain evidence="3">cv. Nipponbare</strain>
    </source>
</reference>